<organism evidence="2 3">
    <name type="scientific">Caerostris extrusa</name>
    <name type="common">Bark spider</name>
    <name type="synonym">Caerostris bankana</name>
    <dbReference type="NCBI Taxonomy" id="172846"/>
    <lineage>
        <taxon>Eukaryota</taxon>
        <taxon>Metazoa</taxon>
        <taxon>Ecdysozoa</taxon>
        <taxon>Arthropoda</taxon>
        <taxon>Chelicerata</taxon>
        <taxon>Arachnida</taxon>
        <taxon>Araneae</taxon>
        <taxon>Araneomorphae</taxon>
        <taxon>Entelegynae</taxon>
        <taxon>Araneoidea</taxon>
        <taxon>Araneidae</taxon>
        <taxon>Caerostris</taxon>
    </lineage>
</organism>
<reference evidence="2 3" key="1">
    <citation type="submission" date="2021-06" db="EMBL/GenBank/DDBJ databases">
        <title>Caerostris extrusa draft genome.</title>
        <authorList>
            <person name="Kono N."/>
            <person name="Arakawa K."/>
        </authorList>
    </citation>
    <scope>NUCLEOTIDE SEQUENCE [LARGE SCALE GENOMIC DNA]</scope>
</reference>
<sequence>VVVSDQSYQFASWINGTLPSQEAPKPHVPNVQQSEKVMNIPNNPG</sequence>
<evidence type="ECO:0000256" key="1">
    <source>
        <dbReference type="SAM" id="MobiDB-lite"/>
    </source>
</evidence>
<keyword evidence="3" id="KW-1185">Reference proteome</keyword>
<feature type="non-terminal residue" evidence="2">
    <location>
        <position position="1"/>
    </location>
</feature>
<gene>
    <name evidence="2" type="ORF">CEXT_630361</name>
</gene>
<evidence type="ECO:0000313" key="3">
    <source>
        <dbReference type="Proteomes" id="UP001054945"/>
    </source>
</evidence>
<dbReference type="Proteomes" id="UP001054945">
    <property type="component" value="Unassembled WGS sequence"/>
</dbReference>
<feature type="compositionally biased region" description="Polar residues" evidence="1">
    <location>
        <begin position="30"/>
        <end position="45"/>
    </location>
</feature>
<feature type="region of interest" description="Disordered" evidence="1">
    <location>
        <begin position="17"/>
        <end position="45"/>
    </location>
</feature>
<accession>A0AAV4VED7</accession>
<name>A0AAV4VED7_CAEEX</name>
<dbReference type="EMBL" id="BPLR01014421">
    <property type="protein sequence ID" value="GIY68677.1"/>
    <property type="molecule type" value="Genomic_DNA"/>
</dbReference>
<proteinExistence type="predicted"/>
<protein>
    <submittedName>
        <fullName evidence="2">Uncharacterized protein</fullName>
    </submittedName>
</protein>
<evidence type="ECO:0000313" key="2">
    <source>
        <dbReference type="EMBL" id="GIY68677.1"/>
    </source>
</evidence>
<dbReference type="AlphaFoldDB" id="A0AAV4VED7"/>
<comment type="caution">
    <text evidence="2">The sequence shown here is derived from an EMBL/GenBank/DDBJ whole genome shotgun (WGS) entry which is preliminary data.</text>
</comment>